<keyword evidence="2" id="KW-1185">Reference proteome</keyword>
<sequence>MLETYLQLTDGLITNVIGNLCPMCNRFSNKLAKNDQFIQQSYFKDKELALTLTINKISDTSISVHFVLAGAPEAQGVTLNWKSEELPDVKLPIDALNLPHNVITDFENFMKTKIDFNKLETSLGVVESTTVDGTRTHIEAAKNDAGPEEVASHRAEFPLAGSNLAGSIGTQERQRKIPDMPEFDDEYEIQHPAGAPSSSAFPSIGHGDLHPPGIPKNPLLQPFLDPLQPQGDGGMYPTPNHPLFGSRPQGPSSRRGVPPGARFDDPLGDQDFDMVGSGLPGGMHGPGGFGGPSF</sequence>
<evidence type="ECO:0000313" key="2">
    <source>
        <dbReference type="Proteomes" id="UP001241377"/>
    </source>
</evidence>
<protein>
    <submittedName>
        <fullName evidence="1">Uncharacterized protein</fullName>
    </submittedName>
</protein>
<comment type="caution">
    <text evidence="1">The sequence shown here is derived from an EMBL/GenBank/DDBJ whole genome shotgun (WGS) entry which is preliminary data.</text>
</comment>
<proteinExistence type="predicted"/>
<name>A0ACC2VKG8_9TREE</name>
<dbReference type="EMBL" id="JASBWR010000068">
    <property type="protein sequence ID" value="KAJ9099649.1"/>
    <property type="molecule type" value="Genomic_DNA"/>
</dbReference>
<dbReference type="Proteomes" id="UP001241377">
    <property type="component" value="Unassembled WGS sequence"/>
</dbReference>
<accession>A0ACC2VKG8</accession>
<evidence type="ECO:0000313" key="1">
    <source>
        <dbReference type="EMBL" id="KAJ9099649.1"/>
    </source>
</evidence>
<reference evidence="1" key="1">
    <citation type="submission" date="2023-04" db="EMBL/GenBank/DDBJ databases">
        <title>Draft Genome sequencing of Naganishia species isolated from polar environments using Oxford Nanopore Technology.</title>
        <authorList>
            <person name="Leo P."/>
            <person name="Venkateswaran K."/>
        </authorList>
    </citation>
    <scope>NUCLEOTIDE SEQUENCE</scope>
    <source>
        <strain evidence="1">MNA-CCFEE 5261</strain>
    </source>
</reference>
<organism evidence="1 2">
    <name type="scientific">Naganishia cerealis</name>
    <dbReference type="NCBI Taxonomy" id="610337"/>
    <lineage>
        <taxon>Eukaryota</taxon>
        <taxon>Fungi</taxon>
        <taxon>Dikarya</taxon>
        <taxon>Basidiomycota</taxon>
        <taxon>Agaricomycotina</taxon>
        <taxon>Tremellomycetes</taxon>
        <taxon>Filobasidiales</taxon>
        <taxon>Filobasidiaceae</taxon>
        <taxon>Naganishia</taxon>
    </lineage>
</organism>
<gene>
    <name evidence="1" type="ORF">QFC19_005888</name>
</gene>